<dbReference type="Proteomes" id="UP000076770">
    <property type="component" value="Chromosome i"/>
</dbReference>
<accession>A0A157T0B5</accession>
<dbReference type="AlphaFoldDB" id="A0A157T0B5"/>
<dbReference type="GeneID" id="27427571"/>
<organism evidence="1 2">
    <name type="scientific">Saccharolobus solfataricus</name>
    <name type="common">Sulfolobus solfataricus</name>
    <dbReference type="NCBI Taxonomy" id="2287"/>
    <lineage>
        <taxon>Archaea</taxon>
        <taxon>Thermoproteota</taxon>
        <taxon>Thermoprotei</taxon>
        <taxon>Sulfolobales</taxon>
        <taxon>Sulfolobaceae</taxon>
        <taxon>Saccharolobus</taxon>
    </lineage>
</organism>
<dbReference type="RefSeq" id="WP_063492767.1">
    <property type="nucleotide sequence ID" value="NZ_LT549890.1"/>
</dbReference>
<name>A0A157T0B5_SACSO</name>
<evidence type="ECO:0000313" key="2">
    <source>
        <dbReference type="Proteomes" id="UP000076770"/>
    </source>
</evidence>
<protein>
    <submittedName>
        <fullName evidence="1">Uncharacterized protein</fullName>
    </submittedName>
</protein>
<gene>
    <name evidence="1" type="ORF">SSOP1_1303</name>
</gene>
<evidence type="ECO:0000313" key="1">
    <source>
        <dbReference type="EMBL" id="SAI84857.1"/>
    </source>
</evidence>
<sequence length="105" mass="12409">MRRVFVIIEEKDLNEIMETFNMLDEFKDSEEVNIIFIGRSLEIKGKIEELARDITRKIGNVNLFSTEKINDDIRIIKYSDFLNSIRNSDVVIKVGFTCPYNMWVK</sequence>
<reference evidence="2" key="1">
    <citation type="submission" date="2016-04" db="EMBL/GenBank/DDBJ databases">
        <authorList>
            <person name="Shah S.A."/>
            <person name="Garrett R.A."/>
        </authorList>
    </citation>
    <scope>NUCLEOTIDE SEQUENCE [LARGE SCALE GENOMIC DNA]</scope>
    <source>
        <strain evidence="2">ATCC 35091 / DSM 1616 / JCM 8930 / NBRC 15331 / P1</strain>
    </source>
</reference>
<dbReference type="PATRIC" id="fig|2287.9.peg.1322"/>
<proteinExistence type="predicted"/>
<dbReference type="EMBL" id="LT549890">
    <property type="protein sequence ID" value="SAI84857.1"/>
    <property type="molecule type" value="Genomic_DNA"/>
</dbReference>